<proteinExistence type="predicted"/>
<dbReference type="KEGG" id="mac:MA_0633"/>
<evidence type="ECO:0000313" key="2">
    <source>
        <dbReference type="Proteomes" id="UP000002487"/>
    </source>
</evidence>
<dbReference type="GO" id="GO:0003676">
    <property type="term" value="F:nucleic acid binding"/>
    <property type="evidence" value="ECO:0007669"/>
    <property type="project" value="InterPro"/>
</dbReference>
<accession>Q8TT10</accession>
<dbReference type="Gene3D" id="3.30.420.10">
    <property type="entry name" value="Ribonuclease H-like superfamily/Ribonuclease H"/>
    <property type="match status" value="1"/>
</dbReference>
<keyword evidence="2" id="KW-1185">Reference proteome</keyword>
<dbReference type="InParanoid" id="Q8TT10"/>
<organism evidence="1 2">
    <name type="scientific">Methanosarcina acetivorans (strain ATCC 35395 / DSM 2834 / JCM 12185 / C2A)</name>
    <dbReference type="NCBI Taxonomy" id="188937"/>
    <lineage>
        <taxon>Archaea</taxon>
        <taxon>Methanobacteriati</taxon>
        <taxon>Methanobacteriota</taxon>
        <taxon>Stenosarchaea group</taxon>
        <taxon>Methanomicrobia</taxon>
        <taxon>Methanosarcinales</taxon>
        <taxon>Methanosarcinaceae</taxon>
        <taxon>Methanosarcina</taxon>
    </lineage>
</organism>
<dbReference type="Proteomes" id="UP000002487">
    <property type="component" value="Chromosome"/>
</dbReference>
<protein>
    <submittedName>
        <fullName evidence="1">Uncharacterized protein</fullName>
    </submittedName>
</protein>
<gene>
    <name evidence="1" type="ordered locus">MA_0633</name>
</gene>
<sequence>MKVKMLEVYCDSSYNEGEDSYIGCVVLRDGMQLHQSTTKVPGHPQNNLECELSALNFAISLVRTFSAGDTEIVVYNDSTEAVKAFQGRVKQVEKEFSGSRLSFEYIPREKMNQAAADSLSKKFPVFFSSTSTSEVESFSRREDVLLDIARNGSNVFYLEKVPEMSTNKKTCYRLIVRTMEKILSDDMIYPVKKGGPGTQIKAAEQIRKDFSNPEVLSFLKSKGVRLENSYFLLTDETWGLRGTDSQAYSILPSSIPHRVICDEVDRSAQNLFRRAERFR</sequence>
<dbReference type="EnsemblBacteria" id="AAM04075">
    <property type="protein sequence ID" value="AAM04075"/>
    <property type="gene ID" value="MA_0633"/>
</dbReference>
<dbReference type="AlphaFoldDB" id="Q8TT10"/>
<reference evidence="1 2" key="1">
    <citation type="journal article" date="2002" name="Genome Res.">
        <title>The genome of Methanosarcina acetivorans reveals extensive metabolic and physiological diversity.</title>
        <authorList>
            <person name="Galagan J.E."/>
            <person name="Nusbaum C."/>
            <person name="Roy A."/>
            <person name="Endrizzi M.G."/>
            <person name="Macdonald P."/>
            <person name="FitzHugh W."/>
            <person name="Calvo S."/>
            <person name="Engels R."/>
            <person name="Smirnov S."/>
            <person name="Atnoor D."/>
            <person name="Brown A."/>
            <person name="Allen N."/>
            <person name="Naylor J."/>
            <person name="Stange-Thomann N."/>
            <person name="DeArellano K."/>
            <person name="Johnson R."/>
            <person name="Linton L."/>
            <person name="McEwan P."/>
            <person name="McKernan K."/>
            <person name="Talamas J."/>
            <person name="Tirrell A."/>
            <person name="Ye W."/>
            <person name="Zimmer A."/>
            <person name="Barber R.D."/>
            <person name="Cann I."/>
            <person name="Graham D.E."/>
            <person name="Grahame D.A."/>
            <person name="Guss A."/>
            <person name="Hedderich R."/>
            <person name="Ingram-Smith C."/>
            <person name="Kuettner C.H."/>
            <person name="Krzycki J.A."/>
            <person name="Leigh J.A."/>
            <person name="Li W."/>
            <person name="Liu J."/>
            <person name="Mukhopadhyay B."/>
            <person name="Reeve J.N."/>
            <person name="Smith K."/>
            <person name="Springer T.A."/>
            <person name="Umayam L.A."/>
            <person name="White O."/>
            <person name="White R.H."/>
            <person name="de Macario E.C."/>
            <person name="Ferry J.G."/>
            <person name="Jarrell K.F."/>
            <person name="Jing H."/>
            <person name="Macario A.J.L."/>
            <person name="Paulsen I."/>
            <person name="Pritchett M."/>
            <person name="Sowers K.R."/>
            <person name="Swanson R.V."/>
            <person name="Zinder S.H."/>
            <person name="Lander E."/>
            <person name="Metcalf W.W."/>
            <person name="Birren B."/>
        </authorList>
    </citation>
    <scope>NUCLEOTIDE SEQUENCE [LARGE SCALE GENOMIC DNA]</scope>
    <source>
        <strain evidence="2">ATCC 35395 / DSM 2834 / JCM 12185 / C2A</strain>
    </source>
</reference>
<dbReference type="EMBL" id="AE010299">
    <property type="protein sequence ID" value="AAM04075.1"/>
    <property type="molecule type" value="Genomic_DNA"/>
</dbReference>
<dbReference type="InterPro" id="IPR036397">
    <property type="entry name" value="RNaseH_sf"/>
</dbReference>
<evidence type="ECO:0000313" key="1">
    <source>
        <dbReference type="EMBL" id="AAM04075.1"/>
    </source>
</evidence>
<dbReference type="HOGENOM" id="CLU_996075_0_0_2"/>
<dbReference type="InterPro" id="IPR012337">
    <property type="entry name" value="RNaseH-like_sf"/>
</dbReference>
<name>Q8TT10_METAC</name>
<dbReference type="SUPFAM" id="SSF53098">
    <property type="entry name" value="Ribonuclease H-like"/>
    <property type="match status" value="1"/>
</dbReference>